<comment type="caution">
    <text evidence="2">The sequence shown here is derived from an EMBL/GenBank/DDBJ whole genome shotgun (WGS) entry which is preliminary data.</text>
</comment>
<dbReference type="EMBL" id="BKCJ011818893">
    <property type="protein sequence ID" value="GFD55520.1"/>
    <property type="molecule type" value="Genomic_DNA"/>
</dbReference>
<organism evidence="2">
    <name type="scientific">Tanacetum cinerariifolium</name>
    <name type="common">Dalmatian daisy</name>
    <name type="synonym">Chrysanthemum cinerariifolium</name>
    <dbReference type="NCBI Taxonomy" id="118510"/>
    <lineage>
        <taxon>Eukaryota</taxon>
        <taxon>Viridiplantae</taxon>
        <taxon>Streptophyta</taxon>
        <taxon>Embryophyta</taxon>
        <taxon>Tracheophyta</taxon>
        <taxon>Spermatophyta</taxon>
        <taxon>Magnoliopsida</taxon>
        <taxon>eudicotyledons</taxon>
        <taxon>Gunneridae</taxon>
        <taxon>Pentapetalae</taxon>
        <taxon>asterids</taxon>
        <taxon>campanulids</taxon>
        <taxon>Asterales</taxon>
        <taxon>Asteraceae</taxon>
        <taxon>Asteroideae</taxon>
        <taxon>Anthemideae</taxon>
        <taxon>Anthemidinae</taxon>
        <taxon>Tanacetum</taxon>
    </lineage>
</organism>
<feature type="non-terminal residue" evidence="2">
    <location>
        <position position="1"/>
    </location>
</feature>
<evidence type="ECO:0000256" key="1">
    <source>
        <dbReference type="SAM" id="MobiDB-lite"/>
    </source>
</evidence>
<dbReference type="AlphaFoldDB" id="A0A699XAS1"/>
<feature type="non-terminal residue" evidence="2">
    <location>
        <position position="94"/>
    </location>
</feature>
<feature type="region of interest" description="Disordered" evidence="1">
    <location>
        <begin position="1"/>
        <end position="30"/>
    </location>
</feature>
<proteinExistence type="predicted"/>
<name>A0A699XAS1_TANCI</name>
<feature type="compositionally biased region" description="Basic and acidic residues" evidence="1">
    <location>
        <begin position="7"/>
        <end position="19"/>
    </location>
</feature>
<protein>
    <submittedName>
        <fullName evidence="2">Uncharacterized protein</fullName>
    </submittedName>
</protein>
<accession>A0A699XAS1</accession>
<gene>
    <name evidence="2" type="ORF">Tci_927489</name>
</gene>
<evidence type="ECO:0000313" key="2">
    <source>
        <dbReference type="EMBL" id="GFD55520.1"/>
    </source>
</evidence>
<sequence>HFALRQARSEDVARSRGRLEATGAPTAVEEHVRHRRLGNDRARIRRGVDDAAPLTVHAHARQHREHLDDGLNGVFDDRVRTALTVAHPAVDTGA</sequence>
<reference evidence="2" key="1">
    <citation type="journal article" date="2019" name="Sci. Rep.">
        <title>Draft genome of Tanacetum cinerariifolium, the natural source of mosquito coil.</title>
        <authorList>
            <person name="Yamashiro T."/>
            <person name="Shiraishi A."/>
            <person name="Satake H."/>
            <person name="Nakayama K."/>
        </authorList>
    </citation>
    <scope>NUCLEOTIDE SEQUENCE</scope>
</reference>